<comment type="catalytic activity">
    <reaction evidence="1">
        <text>Exonucleolytic cleavage in the 3'- to 5'-direction to yield nucleoside 5'-phosphates.</text>
        <dbReference type="EC" id="3.1.13.1"/>
    </reaction>
</comment>
<dbReference type="Pfam" id="PF17876">
    <property type="entry name" value="CSD2"/>
    <property type="match status" value="1"/>
</dbReference>
<keyword evidence="7" id="KW-0269">Exonuclease</keyword>
<dbReference type="SMART" id="SM00316">
    <property type="entry name" value="S1"/>
    <property type="match status" value="1"/>
</dbReference>
<dbReference type="CDD" id="cd04471">
    <property type="entry name" value="S1_RNase_R"/>
    <property type="match status" value="1"/>
</dbReference>
<keyword evidence="6" id="KW-0378">Hydrolase</keyword>
<dbReference type="PROSITE" id="PS50126">
    <property type="entry name" value="S1"/>
    <property type="match status" value="1"/>
</dbReference>
<dbReference type="NCBIfam" id="TIGR00358">
    <property type="entry name" value="3_prime_RNase"/>
    <property type="match status" value="1"/>
</dbReference>
<dbReference type="NCBIfam" id="TIGR02063">
    <property type="entry name" value="RNase_R"/>
    <property type="match status" value="1"/>
</dbReference>
<dbReference type="SMART" id="SM00955">
    <property type="entry name" value="RNB"/>
    <property type="match status" value="1"/>
</dbReference>
<dbReference type="EC" id="3.1.13.1" evidence="3"/>
<dbReference type="InterPro" id="IPR001900">
    <property type="entry name" value="RNase_II/R"/>
</dbReference>
<dbReference type="PROSITE" id="PS01175">
    <property type="entry name" value="RIBONUCLEASE_II"/>
    <property type="match status" value="1"/>
</dbReference>
<dbReference type="PANTHER" id="PTHR23355:SF9">
    <property type="entry name" value="DIS3-LIKE EXONUCLEASE 2"/>
    <property type="match status" value="1"/>
</dbReference>
<dbReference type="GO" id="GO:0003723">
    <property type="term" value="F:RNA binding"/>
    <property type="evidence" value="ECO:0007669"/>
    <property type="project" value="UniProtKB-KW"/>
</dbReference>
<evidence type="ECO:0000256" key="4">
    <source>
        <dbReference type="ARBA" id="ARBA00022490"/>
    </source>
</evidence>
<evidence type="ECO:0000259" key="10">
    <source>
        <dbReference type="PROSITE" id="PS50126"/>
    </source>
</evidence>
<evidence type="ECO:0000256" key="6">
    <source>
        <dbReference type="ARBA" id="ARBA00022801"/>
    </source>
</evidence>
<feature type="compositionally biased region" description="Basic residues" evidence="9">
    <location>
        <begin position="728"/>
        <end position="738"/>
    </location>
</feature>
<protein>
    <recommendedName>
        <fullName evidence="3">exoribonuclease II</fullName>
        <ecNumber evidence="3">3.1.13.1</ecNumber>
    </recommendedName>
</protein>
<dbReference type="InterPro" id="IPR012340">
    <property type="entry name" value="NA-bd_OB-fold"/>
</dbReference>
<keyword evidence="4" id="KW-0963">Cytoplasm</keyword>
<evidence type="ECO:0000256" key="5">
    <source>
        <dbReference type="ARBA" id="ARBA00022722"/>
    </source>
</evidence>
<dbReference type="InterPro" id="IPR004476">
    <property type="entry name" value="RNase_II/RNase_R"/>
</dbReference>
<dbReference type="Pfam" id="PF08206">
    <property type="entry name" value="OB_RNB"/>
    <property type="match status" value="1"/>
</dbReference>
<organism evidence="11">
    <name type="scientific">hydrothermal vent metagenome</name>
    <dbReference type="NCBI Taxonomy" id="652676"/>
    <lineage>
        <taxon>unclassified sequences</taxon>
        <taxon>metagenomes</taxon>
        <taxon>ecological metagenomes</taxon>
    </lineage>
</organism>
<dbReference type="InterPro" id="IPR013223">
    <property type="entry name" value="RNase_B_OB_dom"/>
</dbReference>
<dbReference type="GO" id="GO:0008859">
    <property type="term" value="F:exoribonuclease II activity"/>
    <property type="evidence" value="ECO:0007669"/>
    <property type="project" value="UniProtKB-EC"/>
</dbReference>
<evidence type="ECO:0000313" key="11">
    <source>
        <dbReference type="EMBL" id="VAX16565.1"/>
    </source>
</evidence>
<dbReference type="Pfam" id="PF00575">
    <property type="entry name" value="S1"/>
    <property type="match status" value="1"/>
</dbReference>
<dbReference type="GO" id="GO:0006402">
    <property type="term" value="P:mRNA catabolic process"/>
    <property type="evidence" value="ECO:0007669"/>
    <property type="project" value="TreeGrafter"/>
</dbReference>
<dbReference type="EMBL" id="UOGE01000011">
    <property type="protein sequence ID" value="VAX16565.1"/>
    <property type="molecule type" value="Genomic_DNA"/>
</dbReference>
<feature type="region of interest" description="Disordered" evidence="9">
    <location>
        <begin position="717"/>
        <end position="738"/>
    </location>
</feature>
<evidence type="ECO:0000256" key="3">
    <source>
        <dbReference type="ARBA" id="ARBA00012163"/>
    </source>
</evidence>
<evidence type="ECO:0000256" key="1">
    <source>
        <dbReference type="ARBA" id="ARBA00001849"/>
    </source>
</evidence>
<comment type="subcellular location">
    <subcellularLocation>
        <location evidence="2">Cytoplasm</location>
    </subcellularLocation>
</comment>
<evidence type="ECO:0000256" key="9">
    <source>
        <dbReference type="SAM" id="MobiDB-lite"/>
    </source>
</evidence>
<dbReference type="PANTHER" id="PTHR23355">
    <property type="entry name" value="RIBONUCLEASE"/>
    <property type="match status" value="1"/>
</dbReference>
<dbReference type="InterPro" id="IPR011805">
    <property type="entry name" value="RNase_R"/>
</dbReference>
<dbReference type="InterPro" id="IPR003029">
    <property type="entry name" value="S1_domain"/>
</dbReference>
<dbReference type="InterPro" id="IPR040476">
    <property type="entry name" value="CSD2"/>
</dbReference>
<keyword evidence="8" id="KW-0694">RNA-binding</keyword>
<dbReference type="SMART" id="SM00357">
    <property type="entry name" value="CSP"/>
    <property type="match status" value="1"/>
</dbReference>
<dbReference type="AlphaFoldDB" id="A0A3B1CD04"/>
<evidence type="ECO:0000256" key="8">
    <source>
        <dbReference type="ARBA" id="ARBA00022884"/>
    </source>
</evidence>
<name>A0A3B1CD04_9ZZZZ</name>
<dbReference type="InterPro" id="IPR050180">
    <property type="entry name" value="RNR_Ribonuclease"/>
</dbReference>
<evidence type="ECO:0000256" key="7">
    <source>
        <dbReference type="ARBA" id="ARBA00022839"/>
    </source>
</evidence>
<accession>A0A3B1CD04</accession>
<dbReference type="GO" id="GO:0005829">
    <property type="term" value="C:cytosol"/>
    <property type="evidence" value="ECO:0007669"/>
    <property type="project" value="TreeGrafter"/>
</dbReference>
<dbReference type="InterPro" id="IPR022966">
    <property type="entry name" value="RNase_II/R_CS"/>
</dbReference>
<keyword evidence="5" id="KW-0540">Nuclease</keyword>
<evidence type="ECO:0000256" key="2">
    <source>
        <dbReference type="ARBA" id="ARBA00004496"/>
    </source>
</evidence>
<dbReference type="HAMAP" id="MF_01895">
    <property type="entry name" value="RNase_R"/>
    <property type="match status" value="1"/>
</dbReference>
<dbReference type="InterPro" id="IPR011129">
    <property type="entry name" value="CSD"/>
</dbReference>
<dbReference type="Pfam" id="PF00773">
    <property type="entry name" value="RNB"/>
    <property type="match status" value="1"/>
</dbReference>
<reference evidence="11" key="1">
    <citation type="submission" date="2018-06" db="EMBL/GenBank/DDBJ databases">
        <authorList>
            <person name="Zhirakovskaya E."/>
        </authorList>
    </citation>
    <scope>NUCLEOTIDE SEQUENCE</scope>
</reference>
<proteinExistence type="inferred from homology"/>
<dbReference type="Gene3D" id="2.40.50.140">
    <property type="entry name" value="Nucleic acid-binding proteins"/>
    <property type="match status" value="2"/>
</dbReference>
<dbReference type="SUPFAM" id="SSF50249">
    <property type="entry name" value="Nucleic acid-binding proteins"/>
    <property type="match status" value="4"/>
</dbReference>
<sequence length="738" mass="83894">MFLKEPELKKKLKKLITNPLSMKEILTRLEVPSKERSVVRKMIRNVAKDGVIVRIKGGRYGLPDKMSLVTGVISGHPDGYGFVIPDDPTEKDVFIGPRAFDDAMHSDRVVCRVERTTEDGKRDGKVIRVLERAFDKIVGYFDKTTMGGFVVPFDKRIIHDVYIPRGQSMRAKEGQAVIAEIIVFPSKSRQAQGKVVKILGHKDDPKVEIEIAMARFKLRSVFPRQALGEAKKLSPPQEKDIEGRLDLRDRPIVTIDGETAKDFDDAVEVERLKNGGWRLGVHIADVTHYVREGGSLDKEAYTRGTSVYFPGAVIPMLPFELSNELCSLKPNVDRLTLSCFMTFDKNGELAKYEIAESIIRSVERMTYTAVAAILDGDDKALADRYGELVEKFRNMKKLAEALRNKRKKDGALDFDLPEPEIILDVTGRPEAVILSERNIAHIIIEEFMLAANRTVAGHFLDRKTPAIYRVHDEPDIAKVESFREFITAFGVRFKSGEKLSSRKMQSIMDKFAGKPEEKLITHTLLRSMKQARYTTKNIGHFGLAFEKYTHFTSPIRRYPDLIVHRLLKMIAQGIRPDEKMEEKLQKIADHSSVTERNAEEAERDMVKYHQTQYMASHIGKEFDGVISGVVAFGFFVELLNPPVEGLCRLSSITDDYYKYHDDRQMLVGERSGKTFTLGDKVRVEVAQVSPLKRQIDFELTGFVSSTGKFISINSRKKKSAPRRFVPGKPRRQGKRRRK</sequence>
<feature type="domain" description="S1 motif" evidence="10">
    <location>
        <begin position="619"/>
        <end position="700"/>
    </location>
</feature>
<gene>
    <name evidence="11" type="ORF">MNBD_NITROSPINAE02-2144</name>
</gene>